<sequence>MTSIKDGLIAFLEQAKRSGKKVAADGAAAKGNTLLNFCGVGTDLIEYVVDRNPHKQGHFLPGCKLQMYTPEKMEETKNEVVLATAVSAVGAVASPSPCLN</sequence>
<organism evidence="2 3">
    <name type="scientific">Rhizobium laguerreae</name>
    <dbReference type="NCBI Taxonomy" id="1076926"/>
    <lineage>
        <taxon>Bacteria</taxon>
        <taxon>Pseudomonadati</taxon>
        <taxon>Pseudomonadota</taxon>
        <taxon>Alphaproteobacteria</taxon>
        <taxon>Hyphomicrobiales</taxon>
        <taxon>Rhizobiaceae</taxon>
        <taxon>Rhizobium/Agrobacterium group</taxon>
        <taxon>Rhizobium</taxon>
    </lineage>
</organism>
<comment type="caution">
    <text evidence="2">The sequence shown here is derived from an EMBL/GenBank/DDBJ whole genome shotgun (WGS) entry which is preliminary data.</text>
</comment>
<dbReference type="Pfam" id="PF08484">
    <property type="entry name" value="Methyltransf_14"/>
    <property type="match status" value="1"/>
</dbReference>
<evidence type="ECO:0000313" key="2">
    <source>
        <dbReference type="EMBL" id="TCU26162.1"/>
    </source>
</evidence>
<dbReference type="Proteomes" id="UP000295021">
    <property type="component" value="Unassembled WGS sequence"/>
</dbReference>
<proteinExistence type="predicted"/>
<gene>
    <name evidence="2" type="ORF">EV131_104311</name>
</gene>
<evidence type="ECO:0000259" key="1">
    <source>
        <dbReference type="Pfam" id="PF08484"/>
    </source>
</evidence>
<dbReference type="AlphaFoldDB" id="A0A1S9GWY3"/>
<protein>
    <submittedName>
        <fullName evidence="2">C-methyltransferase-like protein</fullName>
    </submittedName>
</protein>
<reference evidence="2 3" key="1">
    <citation type="submission" date="2019-03" db="EMBL/GenBank/DDBJ databases">
        <title>Genomic Encyclopedia of Type Strains, Phase IV (KMG-V): Genome sequencing to study the core and pangenomes of soil and plant-associated prokaryotes.</title>
        <authorList>
            <person name="Whitman W."/>
        </authorList>
    </citation>
    <scope>NUCLEOTIDE SEQUENCE [LARGE SCALE GENOMIC DNA]</scope>
    <source>
        <strain evidence="2 3">FB403</strain>
    </source>
</reference>
<evidence type="ECO:0000313" key="3">
    <source>
        <dbReference type="Proteomes" id="UP000295021"/>
    </source>
</evidence>
<name>A0A1S9GWY3_9HYPH</name>
<accession>A0A1S9GWY3</accession>
<dbReference type="EMBL" id="SMBI01000004">
    <property type="protein sequence ID" value="TCU26162.1"/>
    <property type="molecule type" value="Genomic_DNA"/>
</dbReference>
<feature type="domain" description="C-methyltransferase" evidence="1">
    <location>
        <begin position="3"/>
        <end position="82"/>
    </location>
</feature>
<dbReference type="Gene3D" id="3.40.50.720">
    <property type="entry name" value="NAD(P)-binding Rossmann-like Domain"/>
    <property type="match status" value="1"/>
</dbReference>
<dbReference type="InterPro" id="IPR013691">
    <property type="entry name" value="MeTrfase_14"/>
</dbReference>